<evidence type="ECO:0000313" key="2">
    <source>
        <dbReference type="WBParaSite" id="RSKR_0000084400.1"/>
    </source>
</evidence>
<proteinExistence type="predicted"/>
<dbReference type="Proteomes" id="UP000095286">
    <property type="component" value="Unplaced"/>
</dbReference>
<reference evidence="2" key="1">
    <citation type="submission" date="2016-11" db="UniProtKB">
        <authorList>
            <consortium name="WormBaseParasite"/>
        </authorList>
    </citation>
    <scope>IDENTIFICATION</scope>
    <source>
        <strain evidence="2">KR3021</strain>
    </source>
</reference>
<name>A0AC35THX9_9BILA</name>
<sequence>MSFSRLILSKSFLHPRVNLITRPLSSAAPDDIKTDDLVREIYHGNSTVRLVMNSTKDRNALSLKMLNLLYDELFYINKIKKVRSVIIAGNGPAFSAGHNLKELVTEKGIDHHKEVFARCTQLMTLIQSMQVPIIAEVDGVAAAAGLQLALSADILIASDKSTFSVPGIKAGLFCHTPGVALLRNVPHKIGMGMLLTGKAINAEEALRAGMVTKITTSEQVKFEALEYAEAINQHSKTVVALGKTFAHAQIGLKQSDAYRYAESVMVENLKLQDTQEGLQAFVEKRDPIYTHNGLKMGEVEEVEENK</sequence>
<accession>A0AC35THX9</accession>
<protein>
    <submittedName>
        <fullName evidence="2">Enoyl-CoA hydratase domain-containing protein 3, mitochondrial</fullName>
    </submittedName>
</protein>
<organism evidence="1 2">
    <name type="scientific">Rhabditophanes sp. KR3021</name>
    <dbReference type="NCBI Taxonomy" id="114890"/>
    <lineage>
        <taxon>Eukaryota</taxon>
        <taxon>Metazoa</taxon>
        <taxon>Ecdysozoa</taxon>
        <taxon>Nematoda</taxon>
        <taxon>Chromadorea</taxon>
        <taxon>Rhabditida</taxon>
        <taxon>Tylenchina</taxon>
        <taxon>Panagrolaimomorpha</taxon>
        <taxon>Strongyloidoidea</taxon>
        <taxon>Alloionematidae</taxon>
        <taxon>Rhabditophanes</taxon>
    </lineage>
</organism>
<evidence type="ECO:0000313" key="1">
    <source>
        <dbReference type="Proteomes" id="UP000095286"/>
    </source>
</evidence>
<dbReference type="WBParaSite" id="RSKR_0000084400.1">
    <property type="protein sequence ID" value="RSKR_0000084400.1"/>
    <property type="gene ID" value="RSKR_0000084400"/>
</dbReference>